<keyword evidence="8" id="KW-1003">Cell membrane</keyword>
<dbReference type="CDD" id="cd04583">
    <property type="entry name" value="CBS_pair_ABC_OpuCA_assoc"/>
    <property type="match status" value="1"/>
</dbReference>
<evidence type="ECO:0000313" key="12">
    <source>
        <dbReference type="EMBL" id="SER69289.1"/>
    </source>
</evidence>
<dbReference type="InterPro" id="IPR046342">
    <property type="entry name" value="CBS_dom_sf"/>
</dbReference>
<evidence type="ECO:0000259" key="11">
    <source>
        <dbReference type="PROSITE" id="PS51371"/>
    </source>
</evidence>
<comment type="subunit">
    <text evidence="8">The complex is probably composed of two ATP-binding proteins, two transmembrane proteins and a solute-binding protein.</text>
</comment>
<dbReference type="PROSITE" id="PS00211">
    <property type="entry name" value="ABC_TRANSPORTER_1"/>
    <property type="match status" value="1"/>
</dbReference>
<dbReference type="PROSITE" id="PS51371">
    <property type="entry name" value="CBS"/>
    <property type="match status" value="2"/>
</dbReference>
<dbReference type="GO" id="GO:0015418">
    <property type="term" value="F:ABC-type quaternary ammonium compound transporting activity"/>
    <property type="evidence" value="ECO:0007669"/>
    <property type="project" value="UniProtKB-EC"/>
</dbReference>
<evidence type="ECO:0000256" key="5">
    <source>
        <dbReference type="ARBA" id="ARBA00022840"/>
    </source>
</evidence>
<evidence type="ECO:0000256" key="7">
    <source>
        <dbReference type="PROSITE-ProRule" id="PRU00703"/>
    </source>
</evidence>
<dbReference type="GO" id="GO:0031460">
    <property type="term" value="P:glycine betaine transport"/>
    <property type="evidence" value="ECO:0007669"/>
    <property type="project" value="InterPro"/>
</dbReference>
<feature type="domain" description="ABC transporter" evidence="10">
    <location>
        <begin position="15"/>
        <end position="249"/>
    </location>
</feature>
<dbReference type="FunFam" id="3.40.50.300:FF:000425">
    <property type="entry name" value="Probable ABC transporter, ATP-binding subunit"/>
    <property type="match status" value="1"/>
</dbReference>
<evidence type="ECO:0000256" key="2">
    <source>
        <dbReference type="ARBA" id="ARBA00022448"/>
    </source>
</evidence>
<dbReference type="SMART" id="SM00116">
    <property type="entry name" value="CBS"/>
    <property type="match status" value="2"/>
</dbReference>
<comment type="catalytic activity">
    <reaction evidence="8">
        <text>a quaternary ammonium(out) + ATP + H2O = a quaternary ammonium(in) + ADP + phosphate + H(+)</text>
        <dbReference type="Rhea" id="RHEA:11036"/>
        <dbReference type="ChEBI" id="CHEBI:15377"/>
        <dbReference type="ChEBI" id="CHEBI:15378"/>
        <dbReference type="ChEBI" id="CHEBI:30616"/>
        <dbReference type="ChEBI" id="CHEBI:35267"/>
        <dbReference type="ChEBI" id="CHEBI:43474"/>
        <dbReference type="ChEBI" id="CHEBI:456216"/>
    </reaction>
</comment>
<organism evidence="12 13">
    <name type="scientific">Isobaculum melis</name>
    <dbReference type="NCBI Taxonomy" id="142588"/>
    <lineage>
        <taxon>Bacteria</taxon>
        <taxon>Bacillati</taxon>
        <taxon>Bacillota</taxon>
        <taxon>Bacilli</taxon>
        <taxon>Lactobacillales</taxon>
        <taxon>Carnobacteriaceae</taxon>
        <taxon>Isobaculum</taxon>
    </lineage>
</organism>
<keyword evidence="8" id="KW-0997">Cell inner membrane</keyword>
<dbReference type="SUPFAM" id="SSF54631">
    <property type="entry name" value="CBS-domain pair"/>
    <property type="match status" value="1"/>
</dbReference>
<dbReference type="InterPro" id="IPR003439">
    <property type="entry name" value="ABC_transporter-like_ATP-bd"/>
</dbReference>
<comment type="similarity">
    <text evidence="1 8">Belongs to the ABC transporter superfamily.</text>
</comment>
<dbReference type="GO" id="GO:0016887">
    <property type="term" value="F:ATP hydrolysis activity"/>
    <property type="evidence" value="ECO:0007669"/>
    <property type="project" value="UniProtKB-UniRule"/>
</dbReference>
<keyword evidence="6 7" id="KW-0129">CBS domain</keyword>
<dbReference type="SUPFAM" id="SSF52540">
    <property type="entry name" value="P-loop containing nucleoside triphosphate hydrolases"/>
    <property type="match status" value="1"/>
</dbReference>
<dbReference type="Gene3D" id="3.10.580.10">
    <property type="entry name" value="CBS-domain"/>
    <property type="match status" value="1"/>
</dbReference>
<gene>
    <name evidence="12" type="ORF">SAMN04488559_103139</name>
</gene>
<proteinExistence type="inferred from homology"/>
<evidence type="ECO:0000256" key="3">
    <source>
        <dbReference type="ARBA" id="ARBA00022737"/>
    </source>
</evidence>
<feature type="domain" description="CBS" evidence="11">
    <location>
        <begin position="268"/>
        <end position="324"/>
    </location>
</feature>
<name>A0A1H9RB61_9LACT</name>
<dbReference type="EC" id="7.6.2.9" evidence="8"/>
<dbReference type="GO" id="GO:0005886">
    <property type="term" value="C:plasma membrane"/>
    <property type="evidence" value="ECO:0007669"/>
    <property type="project" value="UniProtKB-SubCell"/>
</dbReference>
<dbReference type="InterPro" id="IPR027417">
    <property type="entry name" value="P-loop_NTPase"/>
</dbReference>
<keyword evidence="4 8" id="KW-0547">Nucleotide-binding</keyword>
<reference evidence="12 13" key="1">
    <citation type="submission" date="2016-10" db="EMBL/GenBank/DDBJ databases">
        <authorList>
            <person name="de Groot N.N."/>
        </authorList>
    </citation>
    <scope>NUCLEOTIDE SEQUENCE [LARGE SCALE GENOMIC DNA]</scope>
    <source>
        <strain evidence="12 13">DSM 13760</strain>
    </source>
</reference>
<evidence type="ECO:0000259" key="10">
    <source>
        <dbReference type="PROSITE" id="PS50893"/>
    </source>
</evidence>
<feature type="domain" description="CBS" evidence="11">
    <location>
        <begin position="328"/>
        <end position="387"/>
    </location>
</feature>
<dbReference type="InterPro" id="IPR005892">
    <property type="entry name" value="Gly-betaine_transp_ATP-bd"/>
</dbReference>
<dbReference type="InterPro" id="IPR000644">
    <property type="entry name" value="CBS_dom"/>
</dbReference>
<dbReference type="CDD" id="cd03295">
    <property type="entry name" value="ABC_OpuCA_Osmoprotection"/>
    <property type="match status" value="1"/>
</dbReference>
<accession>A0A1H9RB61</accession>
<protein>
    <recommendedName>
        <fullName evidence="8">Quaternary amine transport ATP-binding protein</fullName>
        <ecNumber evidence="8">7.6.2.9</ecNumber>
    </recommendedName>
</protein>
<dbReference type="SMART" id="SM00382">
    <property type="entry name" value="AAA"/>
    <property type="match status" value="1"/>
</dbReference>
<keyword evidence="3" id="KW-0677">Repeat</keyword>
<dbReference type="EMBL" id="FOHA01000003">
    <property type="protein sequence ID" value="SER69289.1"/>
    <property type="molecule type" value="Genomic_DNA"/>
</dbReference>
<dbReference type="InterPro" id="IPR003593">
    <property type="entry name" value="AAA+_ATPase"/>
</dbReference>
<dbReference type="Pfam" id="PF00005">
    <property type="entry name" value="ABC_tran"/>
    <property type="match status" value="1"/>
</dbReference>
<dbReference type="GO" id="GO:0005524">
    <property type="term" value="F:ATP binding"/>
    <property type="evidence" value="ECO:0007669"/>
    <property type="project" value="UniProtKB-UniRule"/>
</dbReference>
<dbReference type="GO" id="GO:0006865">
    <property type="term" value="P:amino acid transport"/>
    <property type="evidence" value="ECO:0007669"/>
    <property type="project" value="UniProtKB-UniRule"/>
</dbReference>
<dbReference type="PROSITE" id="PS50893">
    <property type="entry name" value="ABC_TRANSPORTER_2"/>
    <property type="match status" value="1"/>
</dbReference>
<dbReference type="PANTHER" id="PTHR43117">
    <property type="entry name" value="OSMOPROTECTANT IMPORT ATP-BINDING PROTEIN OSMV"/>
    <property type="match status" value="1"/>
</dbReference>
<keyword evidence="8" id="KW-0472">Membrane</keyword>
<evidence type="ECO:0000256" key="1">
    <source>
        <dbReference type="ARBA" id="ARBA00005417"/>
    </source>
</evidence>
<dbReference type="Proteomes" id="UP000198948">
    <property type="component" value="Unassembled WGS sequence"/>
</dbReference>
<evidence type="ECO:0000256" key="9">
    <source>
        <dbReference type="SAM" id="MobiDB-lite"/>
    </source>
</evidence>
<evidence type="ECO:0000313" key="13">
    <source>
        <dbReference type="Proteomes" id="UP000198948"/>
    </source>
</evidence>
<dbReference type="PANTHER" id="PTHR43117:SF3">
    <property type="entry name" value="CHOLINE TRANSPORT ATP-BINDING PROTEIN OPUBA"/>
    <property type="match status" value="1"/>
</dbReference>
<dbReference type="Gene3D" id="3.40.50.300">
    <property type="entry name" value="P-loop containing nucleotide triphosphate hydrolases"/>
    <property type="match status" value="1"/>
</dbReference>
<dbReference type="InterPro" id="IPR017871">
    <property type="entry name" value="ABC_transporter-like_CS"/>
</dbReference>
<dbReference type="STRING" id="142588.SAMN04488559_103139"/>
<keyword evidence="5 8" id="KW-0067">ATP-binding</keyword>
<keyword evidence="13" id="KW-1185">Reference proteome</keyword>
<dbReference type="Pfam" id="PF00571">
    <property type="entry name" value="CBS"/>
    <property type="match status" value="2"/>
</dbReference>
<comment type="subcellular location">
    <subcellularLocation>
        <location evidence="8">Cell inner membrane</location>
        <topology evidence="8">Peripheral membrane protein</topology>
    </subcellularLocation>
</comment>
<sequence length="405" mass="45690">MRHKKIMIDEVMNLLKLEHVSKVYKGGKKAVDDVTLSFNKGEFIAFIGTSGSGKTTTMRMINRMIEPTSGKITLDGEDLSQKDPVHLRRGIGYVIQQIGLLPHLTIRDNIVLVPKLLKWPDEKRQEIAKNLIELVDLPEEFLDRYPGELSGGQQQRIGVVRALAADQDIILMDEPFGALDPITRDSLQDLVKDLQQRLGKTIIFVTHDMDEAIKLADRIVIMREGKVVQFDTPENILREPADKFVEEFIGEDRLLQARPNVTTVEQIMLKTPVSISPAKSLNEAIKLMRDKRVDTLLVVDDAGFLKGFIDVESIDYNKNKATSVADIMNKQVFFVRKDSLIRDTVQRILKRGIKNVPVVDENSKLVGIVTRTSLVDMVYDSIWGDDSEDESDAAEVHSTTTEKVE</sequence>
<evidence type="ECO:0000256" key="4">
    <source>
        <dbReference type="ARBA" id="ARBA00022741"/>
    </source>
</evidence>
<evidence type="ECO:0000256" key="6">
    <source>
        <dbReference type="ARBA" id="ARBA00023122"/>
    </source>
</evidence>
<evidence type="ECO:0000256" key="8">
    <source>
        <dbReference type="RuleBase" id="RU369116"/>
    </source>
</evidence>
<feature type="region of interest" description="Disordered" evidence="9">
    <location>
        <begin position="386"/>
        <end position="405"/>
    </location>
</feature>
<keyword evidence="2 8" id="KW-0813">Transport</keyword>
<dbReference type="AlphaFoldDB" id="A0A1H9RB61"/>
<dbReference type="NCBIfam" id="TIGR01186">
    <property type="entry name" value="proV"/>
    <property type="match status" value="1"/>
</dbReference>